<protein>
    <recommendedName>
        <fullName evidence="1">FRG domain-containing protein</fullName>
    </recommendedName>
</protein>
<accession>R7ZG35</accession>
<dbReference type="Pfam" id="PF08867">
    <property type="entry name" value="FRG"/>
    <property type="match status" value="1"/>
</dbReference>
<dbReference type="AlphaFoldDB" id="R7ZG35"/>
<dbReference type="HOGENOM" id="CLU_050026_1_1_9"/>
<feature type="domain" description="FRG" evidence="1">
    <location>
        <begin position="31"/>
        <end position="125"/>
    </location>
</feature>
<comment type="caution">
    <text evidence="2">The sequence shown here is derived from an EMBL/GenBank/DDBJ whole genome shotgun (WGS) entry which is preliminary data.</text>
</comment>
<reference evidence="2 3" key="1">
    <citation type="submission" date="2013-04" db="EMBL/GenBank/DDBJ databases">
        <title>Draft genome of the heavy metal tolerant bacterium Lysinibacillus sphaericus strain OT4b.31.</title>
        <authorList>
            <person name="Pena-Montenegro T.D."/>
            <person name="Dussan J."/>
        </authorList>
    </citation>
    <scope>NUCLEOTIDE SEQUENCE [LARGE SCALE GENOMIC DNA]</scope>
    <source>
        <strain evidence="2 3">OT4b.31</strain>
    </source>
</reference>
<gene>
    <name evidence="2" type="ORF">H131_08173</name>
</gene>
<dbReference type="RefSeq" id="WP_010858588.1">
    <property type="nucleotide sequence ID" value="NZ_KB933398.1"/>
</dbReference>
<organism evidence="2 3">
    <name type="scientific">Lysinibacillus sphaericus OT4b.31</name>
    <dbReference type="NCBI Taxonomy" id="1285586"/>
    <lineage>
        <taxon>Bacteria</taxon>
        <taxon>Bacillati</taxon>
        <taxon>Bacillota</taxon>
        <taxon>Bacilli</taxon>
        <taxon>Bacillales</taxon>
        <taxon>Bacillaceae</taxon>
        <taxon>Lysinibacillus</taxon>
    </lineage>
</organism>
<name>R7ZG35_LYSSH</name>
<dbReference type="Proteomes" id="UP000013911">
    <property type="component" value="Unassembled WGS sequence"/>
</dbReference>
<dbReference type="PATRIC" id="fig|1285586.5.peg.1656"/>
<dbReference type="SMART" id="SM00901">
    <property type="entry name" value="FRG"/>
    <property type="match status" value="1"/>
</dbReference>
<dbReference type="EMBL" id="AQPX01000014">
    <property type="protein sequence ID" value="EON72994.1"/>
    <property type="molecule type" value="Genomic_DNA"/>
</dbReference>
<evidence type="ECO:0000313" key="2">
    <source>
        <dbReference type="EMBL" id="EON72994.1"/>
    </source>
</evidence>
<evidence type="ECO:0000313" key="3">
    <source>
        <dbReference type="Proteomes" id="UP000013911"/>
    </source>
</evidence>
<evidence type="ECO:0000259" key="1">
    <source>
        <dbReference type="SMART" id="SM00901"/>
    </source>
</evidence>
<proteinExistence type="predicted"/>
<dbReference type="OrthoDB" id="9816036at2"/>
<dbReference type="eggNOG" id="ENOG502Z9DH">
    <property type="taxonomic scope" value="Bacteria"/>
</dbReference>
<dbReference type="InterPro" id="IPR014966">
    <property type="entry name" value="FRG-dom"/>
</dbReference>
<sequence length="276" mass="32435">MLNNTEIIVETWEDVQKLLFNFEPENELYRFRSSYAYRGVDSAEYKLETSLMRLNNTTAEKHLLRNFKKYAKSILKDDQNIWELLAVAQHYGLPTRLLDWSFSPYVALHFATSNTDKFKENGAIWCLNIPKVHELLPKPYNEKLKSEESYVFTVDMLNDITQANTLLEFDNSKEGEDFVICLEPPSIDERIINQYAMFTVISNSNKKLDDLLKNHTDIYQKIIIPAHLKLEIRDKLDQANINERMIYPGLQGISTWLKRYYENLDNKIVAKPEVRV</sequence>